<organism evidence="2 3">
    <name type="scientific">Fictibacillus barbaricus</name>
    <dbReference type="NCBI Taxonomy" id="182136"/>
    <lineage>
        <taxon>Bacteria</taxon>
        <taxon>Bacillati</taxon>
        <taxon>Bacillota</taxon>
        <taxon>Bacilli</taxon>
        <taxon>Bacillales</taxon>
        <taxon>Fictibacillaceae</taxon>
        <taxon>Fictibacillus</taxon>
    </lineage>
</organism>
<dbReference type="EMBL" id="JAFHKS010000044">
    <property type="protein sequence ID" value="MBN3546238.1"/>
    <property type="molecule type" value="Genomic_DNA"/>
</dbReference>
<protein>
    <submittedName>
        <fullName evidence="2">NERD domain-containing protein</fullName>
    </submittedName>
</protein>
<comment type="caution">
    <text evidence="2">The sequence shown here is derived from an EMBL/GenBank/DDBJ whole genome shotgun (WGS) entry which is preliminary data.</text>
</comment>
<dbReference type="PROSITE" id="PS50965">
    <property type="entry name" value="NERD"/>
    <property type="match status" value="1"/>
</dbReference>
<name>A0ABS2ZFX5_9BACL</name>
<evidence type="ECO:0000313" key="3">
    <source>
        <dbReference type="Proteomes" id="UP001319060"/>
    </source>
</evidence>
<reference evidence="2 3" key="1">
    <citation type="submission" date="2021-01" db="EMBL/GenBank/DDBJ databases">
        <title>Genome Sequencing of Type Strains.</title>
        <authorList>
            <person name="Lemaire J.F."/>
            <person name="Inderbitzin P."/>
            <person name="Collins S.B."/>
            <person name="Wespe N."/>
            <person name="Knight-Connoni V."/>
        </authorList>
    </citation>
    <scope>NUCLEOTIDE SEQUENCE [LARGE SCALE GENOMIC DNA]</scope>
    <source>
        <strain evidence="2 3">DSM 14730</strain>
    </source>
</reference>
<proteinExistence type="predicted"/>
<accession>A0ABS2ZFX5</accession>
<dbReference type="RefSeq" id="WP_188400581.1">
    <property type="nucleotide sequence ID" value="NZ_BMCE01000001.1"/>
</dbReference>
<feature type="domain" description="NERD" evidence="1">
    <location>
        <begin position="40"/>
        <end position="157"/>
    </location>
</feature>
<evidence type="ECO:0000259" key="1">
    <source>
        <dbReference type="PROSITE" id="PS50965"/>
    </source>
</evidence>
<keyword evidence="3" id="KW-1185">Reference proteome</keyword>
<dbReference type="InterPro" id="IPR011528">
    <property type="entry name" value="NERD"/>
</dbReference>
<gene>
    <name evidence="2" type="ORF">JYA64_13110</name>
</gene>
<sequence>MIKKVRKIPIYMNRLETLINRLDDDPIKQNLERELAKMAAGFRGEESLNYFLDLLPHKKDCHILQDLRILHESTYFQIDTLLINPAYCLIIEVKNISGTLFFDHIFQQLLRTTNGVEESFQDPISQVGRQKLQLENWLIKHKFPPVPVETLIVMTHSQSILKTNDITKRIPNKVIHSTQLLNRIQQLNRKYKNTLVSKDMNKITKRLIKEHTPREIDIFERFQIHKERIIKGIQCSKCLAFGMIKGHGTWKCPKCDFTSKDAHINALKDYCLLFNSSITNKQVRDFLKLSSTSIASKLLVSMDLPYTGTFKDRKYSLQSILDYE</sequence>
<dbReference type="Pfam" id="PF08378">
    <property type="entry name" value="NERD"/>
    <property type="match status" value="1"/>
</dbReference>
<dbReference type="Proteomes" id="UP001319060">
    <property type="component" value="Unassembled WGS sequence"/>
</dbReference>
<evidence type="ECO:0000313" key="2">
    <source>
        <dbReference type="EMBL" id="MBN3546238.1"/>
    </source>
</evidence>